<feature type="transmembrane region" description="Helical" evidence="2">
    <location>
        <begin position="198"/>
        <end position="220"/>
    </location>
</feature>
<evidence type="ECO:0000313" key="3">
    <source>
        <dbReference type="EMBL" id="KAB8303356.1"/>
    </source>
</evidence>
<dbReference type="Proteomes" id="UP000326757">
    <property type="component" value="Unassembled WGS sequence"/>
</dbReference>
<protein>
    <recommendedName>
        <fullName evidence="5">Vacuolar membrane protein</fullName>
    </recommendedName>
</protein>
<keyword evidence="2" id="KW-1133">Transmembrane helix</keyword>
<sequence>MMIDDELAPILNGRDICALYCELQHVQCLKTFRCPLSYGTSIMQHLFVTLPSLCFMLYYNLKIVDGLFNPHSTVCISNSFTTLISQNQLFKKDISSLADDHLAPCYTLLPILYPLNLFKGIDFSRTRQLMLPPPGSEPTSTPTSLDNASPTSILASAIATSSALLVDIMTPTSTTTSILATATNESVYSKPDNGECQLLGNFAIFVQGALGLLAVMALVYKRWRERPQRPMKIWFFDVSKQVVGSVLVHIANLLMSMLSSGQFSIKLDAGSVTTRMVNDEGQYKPNPCSFYLLNLAIDTTIGIPILIFLLRILTALFVMTPFGSPPESIESGNYGRPPKAFWWFKQSIIYFIGLMGMKICVLIIFLVLPWISRIGDWALRWTEGDTALQVIFVMLIFPVIMNATQYYIIDSFIKNQKPDHELIPGEDSDEEGGDERYADPSGISDEIHSGEEEEDDEVLAKVHKKNRPETPKNKKRAGLRSGNKDYDPLYDGESSPTVYSPDFGLKGVDPIVNTRDWHMTFEYILEQSIFMQGVLGSAWDFSLLIHRNTLGYGT</sequence>
<evidence type="ECO:0000256" key="2">
    <source>
        <dbReference type="SAM" id="Phobius"/>
    </source>
</evidence>
<dbReference type="PANTHER" id="PTHR31735">
    <property type="entry name" value="VACUOLAR MEMBRANE PROTEIN YPL162C"/>
    <property type="match status" value="1"/>
</dbReference>
<accession>A0A5N6KHW2</accession>
<dbReference type="OrthoDB" id="431202at2759"/>
<name>A0A5N6KHW2_MONLA</name>
<feature type="transmembrane region" description="Helical" evidence="2">
    <location>
        <begin position="290"/>
        <end position="310"/>
    </location>
</feature>
<proteinExistence type="predicted"/>
<feature type="region of interest" description="Disordered" evidence="1">
    <location>
        <begin position="419"/>
        <end position="493"/>
    </location>
</feature>
<keyword evidence="2" id="KW-0812">Transmembrane</keyword>
<dbReference type="PANTHER" id="PTHR31735:SF1">
    <property type="entry name" value="VACUOLAR MEMBRANE PROTEIN YPL162C"/>
    <property type="match status" value="1"/>
</dbReference>
<dbReference type="AlphaFoldDB" id="A0A5N6KHW2"/>
<dbReference type="InterPro" id="IPR022127">
    <property type="entry name" value="STIMATE/YPL162C"/>
</dbReference>
<feature type="transmembrane region" description="Helical" evidence="2">
    <location>
        <begin position="241"/>
        <end position="258"/>
    </location>
</feature>
<dbReference type="EMBL" id="VIGI01000002">
    <property type="protein sequence ID" value="KAB8303356.1"/>
    <property type="molecule type" value="Genomic_DNA"/>
</dbReference>
<feature type="transmembrane region" description="Helical" evidence="2">
    <location>
        <begin position="348"/>
        <end position="371"/>
    </location>
</feature>
<keyword evidence="2" id="KW-0472">Membrane</keyword>
<feature type="transmembrane region" description="Helical" evidence="2">
    <location>
        <begin position="391"/>
        <end position="409"/>
    </location>
</feature>
<feature type="compositionally biased region" description="Acidic residues" evidence="1">
    <location>
        <begin position="424"/>
        <end position="433"/>
    </location>
</feature>
<reference evidence="3 4" key="1">
    <citation type="submission" date="2019-06" db="EMBL/GenBank/DDBJ databases">
        <title>Genome Sequence of the Brown Rot Fungal Pathogen Monilinia laxa.</title>
        <authorList>
            <person name="De Miccolis Angelini R.M."/>
            <person name="Landi L."/>
            <person name="Abate D."/>
            <person name="Pollastro S."/>
            <person name="Romanazzi G."/>
            <person name="Faretra F."/>
        </authorList>
    </citation>
    <scope>NUCLEOTIDE SEQUENCE [LARGE SCALE GENOMIC DNA]</scope>
    <source>
        <strain evidence="3 4">Mlax316</strain>
    </source>
</reference>
<evidence type="ECO:0008006" key="5">
    <source>
        <dbReference type="Google" id="ProtNLM"/>
    </source>
</evidence>
<evidence type="ECO:0000313" key="4">
    <source>
        <dbReference type="Proteomes" id="UP000326757"/>
    </source>
</evidence>
<dbReference type="Pfam" id="PF12400">
    <property type="entry name" value="STIMATE"/>
    <property type="match status" value="1"/>
</dbReference>
<evidence type="ECO:0000256" key="1">
    <source>
        <dbReference type="SAM" id="MobiDB-lite"/>
    </source>
</evidence>
<keyword evidence="4" id="KW-1185">Reference proteome</keyword>
<organism evidence="3 4">
    <name type="scientific">Monilinia laxa</name>
    <name type="common">Brown rot fungus</name>
    <name type="synonym">Sclerotinia laxa</name>
    <dbReference type="NCBI Taxonomy" id="61186"/>
    <lineage>
        <taxon>Eukaryota</taxon>
        <taxon>Fungi</taxon>
        <taxon>Dikarya</taxon>
        <taxon>Ascomycota</taxon>
        <taxon>Pezizomycotina</taxon>
        <taxon>Leotiomycetes</taxon>
        <taxon>Helotiales</taxon>
        <taxon>Sclerotiniaceae</taxon>
        <taxon>Monilinia</taxon>
    </lineage>
</organism>
<gene>
    <name evidence="3" type="ORF">EYC80_004788</name>
</gene>
<dbReference type="GO" id="GO:0016020">
    <property type="term" value="C:membrane"/>
    <property type="evidence" value="ECO:0007669"/>
    <property type="project" value="TreeGrafter"/>
</dbReference>
<comment type="caution">
    <text evidence="3">The sequence shown here is derived from an EMBL/GenBank/DDBJ whole genome shotgun (WGS) entry which is preliminary data.</text>
</comment>